<feature type="transmembrane region" description="Helical" evidence="2">
    <location>
        <begin position="53"/>
        <end position="76"/>
    </location>
</feature>
<dbReference type="AlphaFoldDB" id="A0A328DPU6"/>
<dbReference type="Proteomes" id="UP000249390">
    <property type="component" value="Unassembled WGS sequence"/>
</dbReference>
<evidence type="ECO:0000256" key="1">
    <source>
        <dbReference type="SAM" id="MobiDB-lite"/>
    </source>
</evidence>
<keyword evidence="2" id="KW-0812">Transmembrane</keyword>
<feature type="transmembrane region" description="Helical" evidence="2">
    <location>
        <begin position="96"/>
        <end position="118"/>
    </location>
</feature>
<keyword evidence="4" id="KW-1185">Reference proteome</keyword>
<dbReference type="PANTHER" id="PTHR34967:SF1">
    <property type="entry name" value="OS02G0257200 PROTEIN"/>
    <property type="match status" value="1"/>
</dbReference>
<reference evidence="3 4" key="1">
    <citation type="submission" date="2018-06" db="EMBL/GenBank/DDBJ databases">
        <title>The Genome of Cuscuta australis (Dodder) Provides Insight into the Evolution of Plant Parasitism.</title>
        <authorList>
            <person name="Liu H."/>
        </authorList>
    </citation>
    <scope>NUCLEOTIDE SEQUENCE [LARGE SCALE GENOMIC DNA]</scope>
    <source>
        <strain evidence="4">cv. Yunnan</strain>
        <tissue evidence="3">Vines</tissue>
    </source>
</reference>
<proteinExistence type="predicted"/>
<evidence type="ECO:0000313" key="4">
    <source>
        <dbReference type="Proteomes" id="UP000249390"/>
    </source>
</evidence>
<dbReference type="PANTHER" id="PTHR34967">
    <property type="entry name" value="OS02G0257200 PROTEIN"/>
    <property type="match status" value="1"/>
</dbReference>
<feature type="transmembrane region" description="Helical" evidence="2">
    <location>
        <begin position="130"/>
        <end position="148"/>
    </location>
</feature>
<comment type="caution">
    <text evidence="3">The sequence shown here is derived from an EMBL/GenBank/DDBJ whole genome shotgun (WGS) entry which is preliminary data.</text>
</comment>
<evidence type="ECO:0000256" key="2">
    <source>
        <dbReference type="SAM" id="Phobius"/>
    </source>
</evidence>
<keyword evidence="2" id="KW-0472">Membrane</keyword>
<organism evidence="3 4">
    <name type="scientific">Cuscuta australis</name>
    <dbReference type="NCBI Taxonomy" id="267555"/>
    <lineage>
        <taxon>Eukaryota</taxon>
        <taxon>Viridiplantae</taxon>
        <taxon>Streptophyta</taxon>
        <taxon>Embryophyta</taxon>
        <taxon>Tracheophyta</taxon>
        <taxon>Spermatophyta</taxon>
        <taxon>Magnoliopsida</taxon>
        <taxon>eudicotyledons</taxon>
        <taxon>Gunneridae</taxon>
        <taxon>Pentapetalae</taxon>
        <taxon>asterids</taxon>
        <taxon>lamiids</taxon>
        <taxon>Solanales</taxon>
        <taxon>Convolvulaceae</taxon>
        <taxon>Cuscuteae</taxon>
        <taxon>Cuscuta</taxon>
        <taxon>Cuscuta subgen. Grammica</taxon>
        <taxon>Cuscuta sect. Cleistogrammica</taxon>
    </lineage>
</organism>
<feature type="transmembrane region" description="Helical" evidence="2">
    <location>
        <begin position="27"/>
        <end position="46"/>
    </location>
</feature>
<keyword evidence="2" id="KW-1133">Transmembrane helix</keyword>
<sequence>MVKLASARDCRTYGPGSSGKRSEYMNAGLYVFSTIVLLCGFAAELSREPKSGLVLLLIALLLVAAVNLHDLLAHLAGINYRLWLFGYDLQLALVEFAAPLLHILGCICSFLGILFLFIEAEKGNNDHHDHAINLLIAGPALWVLGSILNSCQIYERAGGHLQLLQQGVHVPFLMASLLFLVASFLMSPDTPARHEHDGGPHHRLLGGTWVWLGIFGSLLLFVGGLANVVKVFNMQQRDDGGTTVMRLEKLRGGAQEQLLAMNLESDGRGGLPFIVREDDGEERWRKNRHSVEEGGQPAVSNPTPTPYKDVLVGQV</sequence>
<feature type="region of interest" description="Disordered" evidence="1">
    <location>
        <begin position="286"/>
        <end position="307"/>
    </location>
</feature>
<feature type="transmembrane region" description="Helical" evidence="2">
    <location>
        <begin position="168"/>
        <end position="187"/>
    </location>
</feature>
<name>A0A328DPU6_9ASTE</name>
<protein>
    <submittedName>
        <fullName evidence="3">Uncharacterized protein</fullName>
    </submittedName>
</protein>
<feature type="transmembrane region" description="Helical" evidence="2">
    <location>
        <begin position="208"/>
        <end position="229"/>
    </location>
</feature>
<accession>A0A328DPU6</accession>
<dbReference type="EMBL" id="NQVE01000123">
    <property type="protein sequence ID" value="RAL46369.1"/>
    <property type="molecule type" value="Genomic_DNA"/>
</dbReference>
<gene>
    <name evidence="3" type="ORF">DM860_015362</name>
</gene>
<evidence type="ECO:0000313" key="3">
    <source>
        <dbReference type="EMBL" id="RAL46369.1"/>
    </source>
</evidence>